<dbReference type="AlphaFoldDB" id="A0A4R2HC83"/>
<name>A0A4R2HC83_9ACTN</name>
<evidence type="ECO:0000313" key="1">
    <source>
        <dbReference type="EMBL" id="TCO24513.1"/>
    </source>
</evidence>
<dbReference type="Gene3D" id="1.20.120.450">
    <property type="entry name" value="dinb family like domain"/>
    <property type="match status" value="1"/>
</dbReference>
<proteinExistence type="predicted"/>
<gene>
    <name evidence="1" type="ORF">EV652_10844</name>
</gene>
<evidence type="ECO:0000313" key="2">
    <source>
        <dbReference type="Proteomes" id="UP000294508"/>
    </source>
</evidence>
<reference evidence="1 2" key="1">
    <citation type="journal article" date="2015" name="Stand. Genomic Sci.">
        <title>Genomic Encyclopedia of Bacterial and Archaeal Type Strains, Phase III: the genomes of soil and plant-associated and newly described type strains.</title>
        <authorList>
            <person name="Whitman W.B."/>
            <person name="Woyke T."/>
            <person name="Klenk H.P."/>
            <person name="Zhou Y."/>
            <person name="Lilburn T.G."/>
            <person name="Beck B.J."/>
            <person name="De Vos P."/>
            <person name="Vandamme P."/>
            <person name="Eisen J.A."/>
            <person name="Garrity G."/>
            <person name="Hugenholtz P."/>
            <person name="Kyrpides N.C."/>
        </authorList>
    </citation>
    <scope>NUCLEOTIDE SEQUENCE [LARGE SCALE GENOMIC DNA]</scope>
    <source>
        <strain evidence="1 2">VKM Ac-2572</strain>
    </source>
</reference>
<keyword evidence="2" id="KW-1185">Reference proteome</keyword>
<organism evidence="1 2">
    <name type="scientific">Kribbella steppae</name>
    <dbReference type="NCBI Taxonomy" id="2512223"/>
    <lineage>
        <taxon>Bacteria</taxon>
        <taxon>Bacillati</taxon>
        <taxon>Actinomycetota</taxon>
        <taxon>Actinomycetes</taxon>
        <taxon>Propionibacteriales</taxon>
        <taxon>Kribbellaceae</taxon>
        <taxon>Kribbella</taxon>
    </lineage>
</organism>
<dbReference type="Proteomes" id="UP000294508">
    <property type="component" value="Unassembled WGS sequence"/>
</dbReference>
<dbReference type="InterPro" id="IPR007061">
    <property type="entry name" value="MST-like"/>
</dbReference>
<dbReference type="Pfam" id="PF04978">
    <property type="entry name" value="MST"/>
    <property type="match status" value="1"/>
</dbReference>
<comment type="caution">
    <text evidence="1">The sequence shown here is derived from an EMBL/GenBank/DDBJ whole genome shotgun (WGS) entry which is preliminary data.</text>
</comment>
<dbReference type="InterPro" id="IPR034660">
    <property type="entry name" value="DinB/YfiT-like"/>
</dbReference>
<sequence>MKEVIATHSLDEVGKHPDFGSAQATLRWMLIYMVEETAGHVGDLDTRREVLDSEKG</sequence>
<dbReference type="SUPFAM" id="SSF109854">
    <property type="entry name" value="DinB/YfiT-like putative metalloenzymes"/>
    <property type="match status" value="1"/>
</dbReference>
<accession>A0A4R2HC83</accession>
<protein>
    <submittedName>
        <fullName evidence="1">Uncharacterized protein DUF664</fullName>
    </submittedName>
</protein>
<dbReference type="EMBL" id="SLWN01000008">
    <property type="protein sequence ID" value="TCO24513.1"/>
    <property type="molecule type" value="Genomic_DNA"/>
</dbReference>